<dbReference type="Proteomes" id="UP001623559">
    <property type="component" value="Unassembled WGS sequence"/>
</dbReference>
<name>A0ABW8SWP6_9BACT</name>
<evidence type="ECO:0000313" key="2">
    <source>
        <dbReference type="EMBL" id="MFL0206847.1"/>
    </source>
</evidence>
<feature type="chain" id="PRO_5045145246" evidence="1">
    <location>
        <begin position="22"/>
        <end position="241"/>
    </location>
</feature>
<organism evidence="2 3">
    <name type="scientific">Aquirufa novilacunae</name>
    <dbReference type="NCBI Taxonomy" id="3139305"/>
    <lineage>
        <taxon>Bacteria</taxon>
        <taxon>Pseudomonadati</taxon>
        <taxon>Bacteroidota</taxon>
        <taxon>Cytophagia</taxon>
        <taxon>Cytophagales</taxon>
        <taxon>Flectobacillaceae</taxon>
        <taxon>Aquirufa</taxon>
    </lineage>
</organism>
<dbReference type="RefSeq" id="WP_406778393.1">
    <property type="nucleotide sequence ID" value="NZ_JBEWZG010000003.1"/>
</dbReference>
<protein>
    <submittedName>
        <fullName evidence="2">Uncharacterized protein</fullName>
    </submittedName>
</protein>
<comment type="caution">
    <text evidence="2">The sequence shown here is derived from an EMBL/GenBank/DDBJ whole genome shotgun (WGS) entry which is preliminary data.</text>
</comment>
<evidence type="ECO:0000256" key="1">
    <source>
        <dbReference type="SAM" id="SignalP"/>
    </source>
</evidence>
<proteinExistence type="predicted"/>
<keyword evidence="1" id="KW-0732">Signal</keyword>
<reference evidence="2 3" key="1">
    <citation type="submission" date="2024-07" db="EMBL/GenBank/DDBJ databases">
        <authorList>
            <person name="Pitt A."/>
            <person name="Hahn M.W."/>
        </authorList>
    </citation>
    <scope>NUCLEOTIDE SEQUENCE [LARGE SCALE GENOMIC DNA]</scope>
    <source>
        <strain evidence="2 3">2-AUSEE-184A6</strain>
    </source>
</reference>
<dbReference type="EMBL" id="JBEWZG010000003">
    <property type="protein sequence ID" value="MFL0206847.1"/>
    <property type="molecule type" value="Genomic_DNA"/>
</dbReference>
<feature type="signal peptide" evidence="1">
    <location>
        <begin position="1"/>
        <end position="21"/>
    </location>
</feature>
<sequence>MKKILLLLALSLFVSNSYGQAKTANIQFYKVKTGHRSAFNEALKSHTAKFRKAGEPSAWTISNVTGGSHHNEVMATYNFGLSWAERDALNGPTSNSEAANDFYVKVSPHLEGVTAGDIISYRAEYSNSAMKESTDKFRFNVLTIKYAPSQEFWDVIKRLPKVWDKLGFKIATYTTSGANRLIFSRRLPSGWKELDEASKLKETFDEIYGKGAYEKDMAIMRSFVVENDIMYMTVQSDLSSK</sequence>
<evidence type="ECO:0000313" key="3">
    <source>
        <dbReference type="Proteomes" id="UP001623559"/>
    </source>
</evidence>
<accession>A0ABW8SWP6</accession>
<gene>
    <name evidence="2" type="ORF">V7S74_08840</name>
</gene>